<comment type="caution">
    <text evidence="16">The sequence shown here is derived from an EMBL/GenBank/DDBJ whole genome shotgun (WGS) entry which is preliminary data.</text>
</comment>
<dbReference type="InterPro" id="IPR005467">
    <property type="entry name" value="His_kinase_dom"/>
</dbReference>
<evidence type="ECO:0000313" key="17">
    <source>
        <dbReference type="Proteomes" id="UP001518925"/>
    </source>
</evidence>
<dbReference type="InterPro" id="IPR036097">
    <property type="entry name" value="HisK_dim/P_sf"/>
</dbReference>
<keyword evidence="4" id="KW-1003">Cell membrane</keyword>
<keyword evidence="5" id="KW-0597">Phosphoprotein</keyword>
<dbReference type="RefSeq" id="WP_204202246.1">
    <property type="nucleotide sequence ID" value="NZ_JAFELM010000016.1"/>
</dbReference>
<keyword evidence="9 16" id="KW-0418">Kinase</keyword>
<dbReference type="SMART" id="SM00388">
    <property type="entry name" value="HisKA"/>
    <property type="match status" value="1"/>
</dbReference>
<feature type="transmembrane region" description="Helical" evidence="14">
    <location>
        <begin position="405"/>
        <end position="425"/>
    </location>
</feature>
<evidence type="ECO:0000256" key="2">
    <source>
        <dbReference type="ARBA" id="ARBA00004651"/>
    </source>
</evidence>
<reference evidence="16 17" key="1">
    <citation type="submission" date="2021-02" db="EMBL/GenBank/DDBJ databases">
        <title>Bacillus sp. RD4P76, an endophyte from a halophyte.</title>
        <authorList>
            <person name="Sun J.-Q."/>
        </authorList>
    </citation>
    <scope>NUCLEOTIDE SEQUENCE [LARGE SCALE GENOMIC DNA]</scope>
    <source>
        <strain evidence="16 17">RD4P76</strain>
    </source>
</reference>
<dbReference type="SUPFAM" id="SSF47384">
    <property type="entry name" value="Homodimeric domain of signal transducing histidine kinase"/>
    <property type="match status" value="1"/>
</dbReference>
<keyword evidence="10" id="KW-0067">ATP-binding</keyword>
<dbReference type="PANTHER" id="PTHR45528">
    <property type="entry name" value="SENSOR HISTIDINE KINASE CPXA"/>
    <property type="match status" value="1"/>
</dbReference>
<accession>A0ABS2DFR9</accession>
<dbReference type="EMBL" id="JAFELM010000016">
    <property type="protein sequence ID" value="MBM6616875.1"/>
    <property type="molecule type" value="Genomic_DNA"/>
</dbReference>
<keyword evidence="12" id="KW-0902">Two-component regulatory system</keyword>
<dbReference type="Proteomes" id="UP001518925">
    <property type="component" value="Unassembled WGS sequence"/>
</dbReference>
<keyword evidence="6" id="KW-0808">Transferase</keyword>
<dbReference type="InterPro" id="IPR003594">
    <property type="entry name" value="HATPase_dom"/>
</dbReference>
<dbReference type="InterPro" id="IPR003661">
    <property type="entry name" value="HisK_dim/P_dom"/>
</dbReference>
<dbReference type="EC" id="2.7.13.3" evidence="3"/>
<keyword evidence="7 14" id="KW-0812">Transmembrane</keyword>
<keyword evidence="11 14" id="KW-1133">Transmembrane helix</keyword>
<sequence length="730" mass="83552">MDTKWKSRGLLFGLLFLFTFGVSSLLVGLFEGDRYFETSYFNSEQFEDEFSHFLYLLEEYELNSIVKEEIVNSIIVTKEEVEEHRYRFGDLNEQITSIKDQYEIIIQEAKDAGNQDIADLYISERDKKIEDITKNFNSEDYVSSKIKKEKQEAIENYYAEQENNKGEFEHYKKSYSYFLKNIKTGEIFTNMNIKSEAEFTEQDLLYSRSFNNKTGNLSTNGKVIDYGYSPSYIKVKDSGLFEGAIGVIKGSNSIVLAQYENYHKQQLFFFIYVGLGIASLGVSLYLFKKHRVFNRLLSDKWRELYNRLPVDVRIIMFFVTSIGVFISLSFIGSAISYIGISHIDTVFSIFLTTVIITLFLAASFIQGEYLLSHYKDVSNFEVDWKKSYIYRGFGIFKDAFLIRKIGTQFLILFIFVFGMGGITAACLVAPQFIVLLVPFVMVAAPFIFIMIKQLSLFNKIIIATSEIANGNLVSELPVKGKSILAKHASHINQLKQGVKTSRQEQVKSDRLKTELVTNISHDLRTPLTSIISYTDLLKNPELVEEDRRAYIDIIDRKAGRLKVLIDDLFDVSKMASGNIELEKKEVDVVQLLQQSLAERDDTIKSSGLDFRVQKPEHPVIATVDGQKIWRVFDNLLGNILKYSLEGTRVYISIKALDQHIEIVFKNVTKYELSENVDELFERFKRGDTSRNTDGSGLGLAIAKSIIDIHDGTLEIEVDGDLFKATVKIPK</sequence>
<evidence type="ECO:0000256" key="3">
    <source>
        <dbReference type="ARBA" id="ARBA00012438"/>
    </source>
</evidence>
<dbReference type="InterPro" id="IPR036890">
    <property type="entry name" value="HATPase_C_sf"/>
</dbReference>
<dbReference type="Gene3D" id="3.30.565.10">
    <property type="entry name" value="Histidine kinase-like ATPase, C-terminal domain"/>
    <property type="match status" value="1"/>
</dbReference>
<feature type="domain" description="Histidine kinase" evidence="15">
    <location>
        <begin position="518"/>
        <end position="730"/>
    </location>
</feature>
<keyword evidence="8" id="KW-0547">Nucleotide-binding</keyword>
<evidence type="ECO:0000256" key="1">
    <source>
        <dbReference type="ARBA" id="ARBA00000085"/>
    </source>
</evidence>
<evidence type="ECO:0000256" key="8">
    <source>
        <dbReference type="ARBA" id="ARBA00022741"/>
    </source>
</evidence>
<evidence type="ECO:0000256" key="6">
    <source>
        <dbReference type="ARBA" id="ARBA00022679"/>
    </source>
</evidence>
<evidence type="ECO:0000256" key="7">
    <source>
        <dbReference type="ARBA" id="ARBA00022692"/>
    </source>
</evidence>
<dbReference type="Gene3D" id="1.10.287.130">
    <property type="match status" value="1"/>
</dbReference>
<evidence type="ECO:0000256" key="11">
    <source>
        <dbReference type="ARBA" id="ARBA00022989"/>
    </source>
</evidence>
<dbReference type="InterPro" id="IPR050398">
    <property type="entry name" value="HssS/ArlS-like"/>
</dbReference>
<dbReference type="PANTHER" id="PTHR45528:SF1">
    <property type="entry name" value="SENSOR HISTIDINE KINASE CPXA"/>
    <property type="match status" value="1"/>
</dbReference>
<dbReference type="SMART" id="SM00387">
    <property type="entry name" value="HATPase_c"/>
    <property type="match status" value="1"/>
</dbReference>
<evidence type="ECO:0000256" key="9">
    <source>
        <dbReference type="ARBA" id="ARBA00022777"/>
    </source>
</evidence>
<feature type="transmembrane region" description="Helical" evidence="14">
    <location>
        <begin position="267"/>
        <end position="287"/>
    </location>
</feature>
<dbReference type="PROSITE" id="PS50109">
    <property type="entry name" value="HIS_KIN"/>
    <property type="match status" value="1"/>
</dbReference>
<protein>
    <recommendedName>
        <fullName evidence="3">histidine kinase</fullName>
        <ecNumber evidence="3">2.7.13.3</ecNumber>
    </recommendedName>
</protein>
<evidence type="ECO:0000259" key="15">
    <source>
        <dbReference type="PROSITE" id="PS50109"/>
    </source>
</evidence>
<dbReference type="GO" id="GO:0016301">
    <property type="term" value="F:kinase activity"/>
    <property type="evidence" value="ECO:0007669"/>
    <property type="project" value="UniProtKB-KW"/>
</dbReference>
<proteinExistence type="predicted"/>
<evidence type="ECO:0000256" key="4">
    <source>
        <dbReference type="ARBA" id="ARBA00022475"/>
    </source>
</evidence>
<comment type="catalytic activity">
    <reaction evidence="1">
        <text>ATP + protein L-histidine = ADP + protein N-phospho-L-histidine.</text>
        <dbReference type="EC" id="2.7.13.3"/>
    </reaction>
</comment>
<dbReference type="CDD" id="cd00082">
    <property type="entry name" value="HisKA"/>
    <property type="match status" value="1"/>
</dbReference>
<name>A0ABS2DFR9_9BACI</name>
<dbReference type="Pfam" id="PF00512">
    <property type="entry name" value="HisKA"/>
    <property type="match status" value="1"/>
</dbReference>
<keyword evidence="17" id="KW-1185">Reference proteome</keyword>
<evidence type="ECO:0000256" key="13">
    <source>
        <dbReference type="ARBA" id="ARBA00023136"/>
    </source>
</evidence>
<feature type="transmembrane region" description="Helical" evidence="14">
    <location>
        <begin position="431"/>
        <end position="451"/>
    </location>
</feature>
<dbReference type="SUPFAM" id="SSF55874">
    <property type="entry name" value="ATPase domain of HSP90 chaperone/DNA topoisomerase II/histidine kinase"/>
    <property type="match status" value="1"/>
</dbReference>
<dbReference type="Pfam" id="PF02518">
    <property type="entry name" value="HATPase_c"/>
    <property type="match status" value="1"/>
</dbReference>
<organism evidence="16 17">
    <name type="scientific">Bacillus suaedaesalsae</name>
    <dbReference type="NCBI Taxonomy" id="2810349"/>
    <lineage>
        <taxon>Bacteria</taxon>
        <taxon>Bacillati</taxon>
        <taxon>Bacillota</taxon>
        <taxon>Bacilli</taxon>
        <taxon>Bacillales</taxon>
        <taxon>Bacillaceae</taxon>
        <taxon>Bacillus</taxon>
    </lineage>
</organism>
<keyword evidence="13 14" id="KW-0472">Membrane</keyword>
<dbReference type="PRINTS" id="PR00344">
    <property type="entry name" value="BCTRLSENSOR"/>
</dbReference>
<gene>
    <name evidence="16" type="ORF">JR050_04150</name>
</gene>
<evidence type="ECO:0000256" key="12">
    <source>
        <dbReference type="ARBA" id="ARBA00023012"/>
    </source>
</evidence>
<comment type="subcellular location">
    <subcellularLocation>
        <location evidence="2">Cell membrane</location>
        <topology evidence="2">Multi-pass membrane protein</topology>
    </subcellularLocation>
</comment>
<dbReference type="InterPro" id="IPR004358">
    <property type="entry name" value="Sig_transdc_His_kin-like_C"/>
</dbReference>
<evidence type="ECO:0000313" key="16">
    <source>
        <dbReference type="EMBL" id="MBM6616875.1"/>
    </source>
</evidence>
<feature type="transmembrane region" description="Helical" evidence="14">
    <location>
        <begin position="314"/>
        <end position="340"/>
    </location>
</feature>
<feature type="transmembrane region" description="Helical" evidence="14">
    <location>
        <begin position="346"/>
        <end position="365"/>
    </location>
</feature>
<evidence type="ECO:0000256" key="14">
    <source>
        <dbReference type="SAM" id="Phobius"/>
    </source>
</evidence>
<evidence type="ECO:0000256" key="10">
    <source>
        <dbReference type="ARBA" id="ARBA00022840"/>
    </source>
</evidence>
<evidence type="ECO:0000256" key="5">
    <source>
        <dbReference type="ARBA" id="ARBA00022553"/>
    </source>
</evidence>